<evidence type="ECO:0000256" key="15">
    <source>
        <dbReference type="ARBA" id="ARBA00023136"/>
    </source>
</evidence>
<dbReference type="EMBL" id="CAUYUJ010007435">
    <property type="protein sequence ID" value="CAK0820734.1"/>
    <property type="molecule type" value="Genomic_DNA"/>
</dbReference>
<dbReference type="InterPro" id="IPR024317">
    <property type="entry name" value="Dynein_heavy_chain_D4_dom"/>
</dbReference>
<evidence type="ECO:0000256" key="10">
    <source>
        <dbReference type="ARBA" id="ARBA00022794"/>
    </source>
</evidence>
<evidence type="ECO:0000259" key="22">
    <source>
        <dbReference type="Pfam" id="PF03028"/>
    </source>
</evidence>
<feature type="region of interest" description="Disordered" evidence="21">
    <location>
        <begin position="4432"/>
        <end position="4495"/>
    </location>
</feature>
<evidence type="ECO:0000256" key="7">
    <source>
        <dbReference type="ARBA" id="ARBA00022490"/>
    </source>
</evidence>
<feature type="domain" description="Dynein heavy chain tail" evidence="23">
    <location>
        <begin position="194"/>
        <end position="651"/>
    </location>
</feature>
<dbReference type="Pfam" id="PF12781">
    <property type="entry name" value="AAA_9"/>
    <property type="match status" value="1"/>
</dbReference>
<dbReference type="Gene3D" id="3.10.490.20">
    <property type="match status" value="1"/>
</dbReference>
<reference evidence="33" key="1">
    <citation type="submission" date="2023-10" db="EMBL/GenBank/DDBJ databases">
        <authorList>
            <person name="Chen Y."/>
            <person name="Shah S."/>
            <person name="Dougan E. K."/>
            <person name="Thang M."/>
            <person name="Chan C."/>
        </authorList>
    </citation>
    <scope>NUCLEOTIDE SEQUENCE [LARGE SCALE GENOMIC DNA]</scope>
</reference>
<protein>
    <recommendedName>
        <fullName evidence="19">Cytoplasmic dynein 2 heavy chain 1</fullName>
    </recommendedName>
</protein>
<dbReference type="InterPro" id="IPR004273">
    <property type="entry name" value="Dynein_heavy_D6_P-loop"/>
</dbReference>
<feature type="coiled-coil region" evidence="20">
    <location>
        <begin position="1927"/>
        <end position="1954"/>
    </location>
</feature>
<comment type="similarity">
    <text evidence="4">Belongs to the dynein heavy chain family.</text>
</comment>
<feature type="domain" description="Dynein heavy chain ATP-binding dynein motor region" evidence="28">
    <location>
        <begin position="3233"/>
        <end position="3442"/>
    </location>
</feature>
<evidence type="ECO:0000256" key="16">
    <source>
        <dbReference type="ARBA" id="ARBA00023175"/>
    </source>
</evidence>
<evidence type="ECO:0000259" key="25">
    <source>
        <dbReference type="Pfam" id="PF12774"/>
    </source>
</evidence>
<keyword evidence="7" id="KW-0963">Cytoplasm</keyword>
<dbReference type="Proteomes" id="UP001189429">
    <property type="component" value="Unassembled WGS sequence"/>
</dbReference>
<keyword evidence="10" id="KW-0970">Cilium biogenesis/degradation</keyword>
<dbReference type="InterPro" id="IPR035706">
    <property type="entry name" value="AAA_9"/>
</dbReference>
<keyword evidence="14" id="KW-0969">Cilium</keyword>
<evidence type="ECO:0000259" key="32">
    <source>
        <dbReference type="Pfam" id="PF22597"/>
    </source>
</evidence>
<dbReference type="Pfam" id="PF03028">
    <property type="entry name" value="Dynein_heavy"/>
    <property type="match status" value="1"/>
</dbReference>
<keyword evidence="12" id="KW-0243">Dynein</keyword>
<evidence type="ECO:0000259" key="27">
    <source>
        <dbReference type="Pfam" id="PF12780"/>
    </source>
</evidence>
<dbReference type="Pfam" id="PF18198">
    <property type="entry name" value="AAA_lid_11"/>
    <property type="match status" value="1"/>
</dbReference>
<evidence type="ECO:0000256" key="5">
    <source>
        <dbReference type="ARBA" id="ARBA00022473"/>
    </source>
</evidence>
<dbReference type="SUPFAM" id="SSF56112">
    <property type="entry name" value="Protein kinase-like (PK-like)"/>
    <property type="match status" value="1"/>
</dbReference>
<dbReference type="Pfam" id="PF12780">
    <property type="entry name" value="AAA_8"/>
    <property type="match status" value="1"/>
</dbReference>
<dbReference type="InterPro" id="IPR011009">
    <property type="entry name" value="Kinase-like_dom_sf"/>
</dbReference>
<evidence type="ECO:0000259" key="31">
    <source>
        <dbReference type="Pfam" id="PF21264"/>
    </source>
</evidence>
<accession>A0ABN9RR54</accession>
<evidence type="ECO:0000256" key="3">
    <source>
        <dbReference type="ARBA" id="ARBA00004245"/>
    </source>
</evidence>
<feature type="domain" description="Dynein heavy chain hydrolytic ATP-binding dynein motor region" evidence="25">
    <location>
        <begin position="1647"/>
        <end position="1984"/>
    </location>
</feature>
<dbReference type="Gene3D" id="3.20.180.20">
    <property type="entry name" value="Dynein heavy chain, N-terminal domain 2"/>
    <property type="match status" value="1"/>
</dbReference>
<feature type="domain" description="Dynein heavy chain region D6 P-loop" evidence="22">
    <location>
        <begin position="3683"/>
        <end position="3797"/>
    </location>
</feature>
<dbReference type="InterPro" id="IPR041658">
    <property type="entry name" value="AAA_lid_11"/>
</dbReference>
<feature type="domain" description="Cytoplasmic dynein 2 heavy chain 1 AAA+ ATPase" evidence="31">
    <location>
        <begin position="2119"/>
        <end position="2227"/>
    </location>
</feature>
<keyword evidence="13 20" id="KW-0175">Coiled coil</keyword>
<feature type="coiled-coil region" evidence="20">
    <location>
        <begin position="3094"/>
        <end position="3163"/>
    </location>
</feature>
<evidence type="ECO:0000313" key="34">
    <source>
        <dbReference type="Proteomes" id="UP001189429"/>
    </source>
</evidence>
<keyword evidence="8" id="KW-0493">Microtubule</keyword>
<keyword evidence="17" id="KW-0206">Cytoskeleton</keyword>
<keyword evidence="5" id="KW-0217">Developmental protein</keyword>
<dbReference type="Gene3D" id="1.10.8.710">
    <property type="match status" value="1"/>
</dbReference>
<feature type="domain" description="Dynein heavy chain AAA lid" evidence="29">
    <location>
        <begin position="3829"/>
        <end position="3976"/>
    </location>
</feature>
<dbReference type="Pfam" id="PF22597">
    <property type="entry name" value="DYN_lid"/>
    <property type="match status" value="1"/>
</dbReference>
<dbReference type="Gene3D" id="6.10.140.1060">
    <property type="match status" value="1"/>
</dbReference>
<feature type="domain" description="Dynein 2 heavy chain 1 cytoplasmic ATPase lid" evidence="32">
    <location>
        <begin position="2468"/>
        <end position="2548"/>
    </location>
</feature>
<dbReference type="InterPro" id="IPR027417">
    <property type="entry name" value="P-loop_NTPase"/>
</dbReference>
<evidence type="ECO:0000259" key="26">
    <source>
        <dbReference type="Pfam" id="PF12777"/>
    </source>
</evidence>
<evidence type="ECO:0000256" key="1">
    <source>
        <dbReference type="ARBA" id="ARBA00004138"/>
    </source>
</evidence>
<dbReference type="InterPro" id="IPR049400">
    <property type="entry name" value="DYNC2H1_AAA_dom"/>
</dbReference>
<evidence type="ECO:0000259" key="24">
    <source>
        <dbReference type="Pfam" id="PF08393"/>
    </source>
</evidence>
<evidence type="ECO:0000256" key="12">
    <source>
        <dbReference type="ARBA" id="ARBA00023017"/>
    </source>
</evidence>
<dbReference type="InterPro" id="IPR054354">
    <property type="entry name" value="DYNC2H1-like_lid"/>
</dbReference>
<dbReference type="Pfam" id="PF08385">
    <property type="entry name" value="DHC_N1"/>
    <property type="match status" value="1"/>
</dbReference>
<dbReference type="InterPro" id="IPR013602">
    <property type="entry name" value="Dynein_heavy_linker"/>
</dbReference>
<dbReference type="Gene3D" id="1.10.8.720">
    <property type="entry name" value="Region D6 of dynein motor"/>
    <property type="match status" value="1"/>
</dbReference>
<evidence type="ECO:0000256" key="11">
    <source>
        <dbReference type="ARBA" id="ARBA00022840"/>
    </source>
</evidence>
<dbReference type="InterPro" id="IPR024743">
    <property type="entry name" value="Dynein_HC_stalk"/>
</dbReference>
<evidence type="ECO:0000256" key="4">
    <source>
        <dbReference type="ARBA" id="ARBA00008887"/>
    </source>
</evidence>
<evidence type="ECO:0000259" key="29">
    <source>
        <dbReference type="Pfam" id="PF18198"/>
    </source>
</evidence>
<dbReference type="InterPro" id="IPR043157">
    <property type="entry name" value="Dynein_AAA1S"/>
</dbReference>
<evidence type="ECO:0000256" key="2">
    <source>
        <dbReference type="ARBA" id="ARBA00004202"/>
    </source>
</evidence>
<dbReference type="Gene3D" id="1.20.1270.280">
    <property type="match status" value="1"/>
</dbReference>
<keyword evidence="11" id="KW-0067">ATP-binding</keyword>
<dbReference type="PANTHER" id="PTHR45703:SF22">
    <property type="entry name" value="DYNEIN CYTOPLASMIC 2 HEAVY CHAIN 1"/>
    <property type="match status" value="1"/>
</dbReference>
<evidence type="ECO:0000256" key="9">
    <source>
        <dbReference type="ARBA" id="ARBA00022741"/>
    </source>
</evidence>
<evidence type="ECO:0000256" key="21">
    <source>
        <dbReference type="SAM" id="MobiDB-lite"/>
    </source>
</evidence>
<gene>
    <name evidence="33" type="ORF">PCOR1329_LOCUS22293</name>
</gene>
<evidence type="ECO:0000256" key="19">
    <source>
        <dbReference type="ARBA" id="ARBA00023902"/>
    </source>
</evidence>
<evidence type="ECO:0000256" key="14">
    <source>
        <dbReference type="ARBA" id="ARBA00023069"/>
    </source>
</evidence>
<proteinExistence type="inferred from homology"/>
<evidence type="ECO:0000259" key="28">
    <source>
        <dbReference type="Pfam" id="PF12781"/>
    </source>
</evidence>
<feature type="domain" description="Dynein heavy chain AAA module D4" evidence="27">
    <location>
        <begin position="2621"/>
        <end position="2827"/>
    </location>
</feature>
<sequence>MNDPDPRKEYVVQCIISVLNIPREFFKSNQKSNEALEKFLDDQNEKVLQAVESSNGDSQKRQVSLCLGFQSYADGKNEMHFVKTSFEPLTSENISKLVMVSSLRESPVRSLFYSMREVYVPLLIKSGAKVEALEGRLSQCLIELEEGLKASFRRGLKKQTQFDESDLSGIITPIDEVHFWDEYKDAKSAAQDAEYNRADQIAKVLAGISSDVDDLNKKSLPQLSDLTEHLKDVLDELWQVEVKPPYPESRMAHLLKVLSGALARSVQGKLNGLNVWTSSFSQASKHIREGYKVCERWNEITVELTKEVWASKEDLRRWTGEPFKDPFLSNLAFRIQEVNNLRSQHDEVLKLLTDEDLSSLQLESCFEPFLKLQVFSYNDYTLPMWRAANAEYEKHMGPVESKVADRLRAELGTRTSNPAQTVRVFQRYQNLLERKGIREVLTPEREHLLTELGDFVGSVLHELETFDPQNLPKGQGLSEHVRKILWVEQLRSKADLAARPLQGFLKDLHGAPKVASTYRKVRQDLKDMRTKVFKDWKTEVESQLNDPDEPIALEMNSRVMDFDTSQQGALKVTYSERLIQLVKEARIFEQMNAGPIPSKVKLAVQEGLKFYRYAVQLKQICNFYNSMSSELLPSQKLMVLNPALAFEQLLNNDKQSSMKKVQWAKLDQLEAFTRAVRDGAERLQEVNRRLRNGHAQVTSEVVQLANISLLRQRDQWKQKLATVQDQIDKAVVACGCQAQSANPWREHWDHQIFKIMEVQYQFGLESLSENLPEMKADLVLTNKQLRMKPPLEDLKILYYKEIKQFISFPLGFKGLEGAPQVYKAILERNQAAIGVVFKKADELFAKVEAVQRSFLPWVVLGLNPDRVQEMVDELDTPQEFELNFKALKNKRKDVDKIPTVVRVDCFTISTSVLKSVIEDQMERLSESLMICLKRRVSDHVKEVNKFLDEALEKLSVRPESVQELGKAQADAKELGQQQHGVRKQLEAAEERNKILRTVSAGLDLGEVQNKFDDFVARLGAFEELAQELRQELRDKMDGRIKNMNSEIEMFQSRWQGTKPKTAEGCTIEEAKKNAEVMQDWQAKWTDLKEQIQTIITDCEAFSVDSSKLVNPEALEKDIEKQQQSWSMFEDFASELDKFAELTWLDIRPRLFVLQDFCGAWTEKLKEVPLPRDNVICPRVHLISQQVQKLSSAHPGLRSMTGEPFEKEHWKILFGYLGLPLDQRHDSLSFRDVLDRIGAVVEKTEEIKELTARAIGEVTIRDAVMEVQVWFEQAEFNFMEHIVKGAIVPLIKDWKDIMTDVSDKQNLCGSLKDSRFFAPFKDQCDAFEEKLVTIDELLIIMNKVQRKWVYLEPIFGRGALPHEKERFDTIDSQYRQTMKEIGHKKKVVTLCSMPRLKDKFTNLADMLERCQRALNDFLEEKRSAFPRLYFIGDEDLLEILGQSSNPEVIQSHLKKLFAGIATVDFNEGVTEILAMKSSLKEVVPLQRPVVVKVGEDPRNVEDWLGDLSNEMMSTLTVQLQKIFSTPEIDGGTFESSPSQLLCLSENIHFTRNIETKIQSGQLLQFKGELQEKLSSMTSQTAPGALAQAKLKSLILDLIHNISVLDEMLANKVQRASEWGWFKQLRYYLQPGEKKNPCTARMLECELNYSFEYQGNAGKLVHTPLTDKCYLTLMHGMHLGYGGNPYGPAGTGKTESVKALGNCLGRQVLVFNCDEGIDFQAMGRIFVGLVRCGAWGCFDEFNRLLEEQMSAISGLIQVIQAAIKNHHPNVSLLGRDVSVNHNAGIFITLNPATKGYGGRQKLPDNLKQLFRPVAMSVPDNELIAEVMMFSEGFQSAKVCAQKVVSLFLLSRQLLSPQQHYDWGLRALKPILTLAGRLLQEAKAQSGQPLTDVEETVLLIKAVRMNTTSKLTFADARRFQDLCSDLFPGVDVKNIEYKELEQVIRETIKEMRLSEIESQIGKMLQFHEACQQRMGVGIVGPSGCGKSTIWKVLEGAYKKQGKTYRLHVMNPKSMARVRLLGHMDHDTREWFDGVLTASARKVIKEPVTTHNWIVCDGDVDPEWVESLNSVLDDNRLLTMPNGERIQFGTNVNFIFETDHLRFASPATISRLNMIFLSEEDVDIKPLISSWIMRQPDYMQASYEQWFDALFYKALDFVYRSRVKRELSIDTTRMGLVLNVLGQMIPRQDPDSDAPAELSKKEFMLAVCRGIGGNLSDESRSELTNEVFQWASEYLPDPSRPLNCCFAGGTFSRYEPSSMRSDVSLEAVQRSSVLPPLVPTVSVLRDMDLFKTWLLEEQPFIVSGPEGCGKNLLIRHAIRRMQNESDVALTVAVLHCNAQTSSKDVLQKLRQFCSVSTGVSGRVYRPKEGRRVVLYMKDINLPTPDKYDTSEVIMFLQQAVQHNGFYDDDLEFVTLEHIQIVASIAPASTLGRHKLAQRFSANVRTCSISYPTGDDLVQIYTEMVAAVLTSPAYQSVGNVSGKLAEAMVDIYTQMKAKFTVDDRDHYLFSPRDLTQWILQLLRYEVFSHETFLEAWAYEACRIFMDRLVGDEAQAHFDGMLKNALLHFFNIDIEVEKLVYTSLLTFGDEGVPTGEMKKVSQADFRKMIEDGKKSYEREVKDLPIELVPECMNQLACIDRALAAPTFNDVLVVGRSGSGRRSLLSLIFQMQRLQVFTPAPSRKYGDKEWKRDLKEVMKMSGVEKQHTVLFLEDHHFLKSEFAESINSLLSCGDVPGIWAPEEIDPLLAPLKEEWSASQGKGGSMRTPFDYFVGQVRDHLRIVISMDPDHPHFLPLCAANPAMFSCTTVLWLGDWSQPSQTHIIGQMLGEIVQSKRGSLAPLLLHMHSSQVAVGACPRHFTTLVHTAKRMYESKVSSASGQSTHLQKGLQKLEEVSATVRTKEEESLKQGKVLEQKQALAAEALTRITAAMQEAAERRQEVERLEQTTQVDQERTAAEKEGIERELAEIQPVLDAAKKAVGSIKPDHLNEIRALKMPPEPIHDVLSGVLRLMGNTDNSWASMRKFLAGSGAIQRILSFDPREISAEVRSSAEALLKEKANSFDHATIYRVSVAAAPLAKWFTACVKYSSVLVKVAPMEKALNEAQRVLETSKGKLEEYKQQLVTIDKKVSELRTEFEDRTGEAQVLKVDLERANATLAKAQSMMSKMSGEQQRWAQQVQEIKQDAELLSTNACLSAAYCTYLGHVSEDIRQQANASWIEQARIEGFDLLRVMSSESELLTWKAQGLSSDRLSQENSVMIKFGEMVIDWLKQHTGTSETVLQQDAKVVAQLELAVRFGKTIIVQEVDGIENYLFPLLRKDLVRQGPRQVVQIGEKTVDFNEGFRLYLCTRNSSAIDQLPPNASCLVTRINFTVTRAGLEGQLLGATLQHEKPELEHRKSELLQKEEGLKVELSELEKQLLESLADASGDILENQPLLQSLDGAKEKAITISEALAESTRLQVDLNQQREMYRGLATLGSKIFILVRELNHMDHMYRFSLESFMTLFNRVLRISISTDSVEEKLRQLGNQLKVMVLFYVSRALFKSDRLTFGMYLVRGIMPEAFEPNEWEFFQGTYIPPNTCSAPAPTWCPPDRAPALQLLRAAFPTADNAWFLTKDNLWASWATSDKCEEAFDGSVFSRMSAFQRVLLTQAVRPDRLESTLTQFVCEKMSVTTLSPPPLSLQKLHQDDTSNTIPILFVTTPGADPCQELEEFAKEYAEKNAPSMNFHQMAMGGGQNDDALRLIRDAARSGDWVCLKNLHLVISWVPLLEKEIKSLEPHPQFRCWLTTEPHAKFPPILLETSLKVTYEAPPGVKKNLLRTLESWSQQWFANGSQLRSQVFFVAAHFHAILQERRTYIPQGWSKFYEFSQSDLQSACETVSLLVNIASKQAAGGQSSIDWQTLIGVLEQAVYGSRVDNEFDSRLVREYLNLFFRSDILDVPRRKAGSLDIPPFDVPLSTSMPDFRLKVDQMPDLDNPASFGMAPNADRSLQRINSQKVIQMLRQLASSGSAGGGDSSKGNVDIKAWKPQLSPLWTLWDAVSSNQLAKLKAVDVRAVAPEDPPVVAFVLMEAAEATRLGDKVSTSLSLLQKAISGTIVSTADIQAEGHNLLRGEVPGSWAAGWPSAPEEPTVFLQGLAKRIAALKGDWVRRITGGNVVAQPATLSDFLRPDVFLNALRQQTARKLSVPIDSLHLVATFEPQLLSDPSMAPLPVAIENLILEGCEFDQGKRILVEGGRNSALTSVLPPLTVAWMSKSAHPDRAVSSARNAGTVGMPIYVSLSREQLIGEVYLHTESSRQRVLNAAALFLTDFLAHPLECLLVLDWLSRCPAVQDCLAQAAASPPSTYLRQGGIAVSGRAWFPTPSEPAPGLAKFTTALSESESEQDVLQQKYHMHAAEAKNFASFLLPMLQLNPEDRLSAQGLLQHPWLRGLPAPELQAAASTLGTQVPLSTPPPEDRGEHRGERGERDNARGQHADPGQARGANAVEGRRHAAGGEGVALGMEPLT</sequence>
<organism evidence="33 34">
    <name type="scientific">Prorocentrum cordatum</name>
    <dbReference type="NCBI Taxonomy" id="2364126"/>
    <lineage>
        <taxon>Eukaryota</taxon>
        <taxon>Sar</taxon>
        <taxon>Alveolata</taxon>
        <taxon>Dinophyceae</taxon>
        <taxon>Prorocentrales</taxon>
        <taxon>Prorocentraceae</taxon>
        <taxon>Prorocentrum</taxon>
    </lineage>
</organism>
<evidence type="ECO:0000256" key="18">
    <source>
        <dbReference type="ARBA" id="ARBA00023273"/>
    </source>
</evidence>
<dbReference type="InterPro" id="IPR042228">
    <property type="entry name" value="Dynein_linker_3"/>
</dbReference>
<feature type="domain" description="Dynein heavy chain C-terminal" evidence="30">
    <location>
        <begin position="3986"/>
        <end position="4296"/>
    </location>
</feature>
<dbReference type="InterPro" id="IPR041228">
    <property type="entry name" value="Dynein_C"/>
</dbReference>
<evidence type="ECO:0000256" key="6">
    <source>
        <dbReference type="ARBA" id="ARBA00022475"/>
    </source>
</evidence>
<keyword evidence="15" id="KW-0472">Membrane</keyword>
<dbReference type="InterPro" id="IPR026983">
    <property type="entry name" value="DHC"/>
</dbReference>
<evidence type="ECO:0000256" key="17">
    <source>
        <dbReference type="ARBA" id="ARBA00023212"/>
    </source>
</evidence>
<dbReference type="SUPFAM" id="SSF52540">
    <property type="entry name" value="P-loop containing nucleoside triphosphate hydrolases"/>
    <property type="match status" value="4"/>
</dbReference>
<feature type="domain" description="Dynein heavy chain coiled coil stalk" evidence="26">
    <location>
        <begin position="2878"/>
        <end position="3205"/>
    </location>
</feature>
<dbReference type="InterPro" id="IPR042222">
    <property type="entry name" value="Dynein_2_N"/>
</dbReference>
<comment type="caution">
    <text evidence="33">The sequence shown here is derived from an EMBL/GenBank/DDBJ whole genome shotgun (WGS) entry which is preliminary data.</text>
</comment>
<dbReference type="InterPro" id="IPR013594">
    <property type="entry name" value="Dynein_heavy_tail"/>
</dbReference>
<keyword evidence="6" id="KW-1003">Cell membrane</keyword>
<dbReference type="Pfam" id="PF12777">
    <property type="entry name" value="MT"/>
    <property type="match status" value="1"/>
</dbReference>
<keyword evidence="16" id="KW-0505">Motor protein</keyword>
<keyword evidence="34" id="KW-1185">Reference proteome</keyword>
<feature type="domain" description="Dynein heavy chain linker" evidence="24">
    <location>
        <begin position="1113"/>
        <end position="1520"/>
    </location>
</feature>
<dbReference type="Gene3D" id="1.10.510.10">
    <property type="entry name" value="Transferase(Phosphotransferase) domain 1"/>
    <property type="match status" value="1"/>
</dbReference>
<feature type="coiled-coil region" evidence="20">
    <location>
        <begin position="2878"/>
        <end position="2940"/>
    </location>
</feature>
<dbReference type="Gene3D" id="1.20.920.30">
    <property type="match status" value="1"/>
</dbReference>
<dbReference type="Pfam" id="PF08393">
    <property type="entry name" value="DHC_N2"/>
    <property type="match status" value="1"/>
</dbReference>
<dbReference type="Gene3D" id="1.20.140.100">
    <property type="entry name" value="Dynein heavy chain, N-terminal domain 2"/>
    <property type="match status" value="1"/>
</dbReference>
<comment type="subcellular location">
    <subcellularLocation>
        <location evidence="2">Cell membrane</location>
        <topology evidence="2">Peripheral membrane protein</topology>
    </subcellularLocation>
    <subcellularLocation>
        <location evidence="1">Cell projection</location>
        <location evidence="1">Cilium</location>
    </subcellularLocation>
    <subcellularLocation>
        <location evidence="3">Cytoplasm</location>
        <location evidence="3">Cytoskeleton</location>
    </subcellularLocation>
</comment>
<dbReference type="Gene3D" id="3.40.50.300">
    <property type="entry name" value="P-loop containing nucleotide triphosphate hydrolases"/>
    <property type="match status" value="5"/>
</dbReference>
<dbReference type="PANTHER" id="PTHR45703">
    <property type="entry name" value="DYNEIN HEAVY CHAIN"/>
    <property type="match status" value="1"/>
</dbReference>
<keyword evidence="9" id="KW-0547">Nucleotide-binding</keyword>
<dbReference type="InterPro" id="IPR043160">
    <property type="entry name" value="Dynein_C_barrel"/>
</dbReference>
<dbReference type="InterPro" id="IPR035699">
    <property type="entry name" value="AAA_6"/>
</dbReference>
<dbReference type="InterPro" id="IPR042219">
    <property type="entry name" value="AAA_lid_11_sf"/>
</dbReference>
<dbReference type="Gene3D" id="1.20.58.1120">
    <property type="match status" value="1"/>
</dbReference>
<feature type="compositionally biased region" description="Basic and acidic residues" evidence="21">
    <location>
        <begin position="4443"/>
        <end position="4463"/>
    </location>
</feature>
<keyword evidence="18" id="KW-0966">Cell projection</keyword>
<dbReference type="Pfam" id="PF21264">
    <property type="entry name" value="DYNC2H1_AAA_dom"/>
    <property type="match status" value="1"/>
</dbReference>
<evidence type="ECO:0000256" key="8">
    <source>
        <dbReference type="ARBA" id="ARBA00022701"/>
    </source>
</evidence>
<dbReference type="Pfam" id="PF12774">
    <property type="entry name" value="AAA_6"/>
    <property type="match status" value="1"/>
</dbReference>
<name>A0ABN9RR54_9DINO</name>
<dbReference type="Gene3D" id="1.10.8.1220">
    <property type="match status" value="1"/>
</dbReference>
<evidence type="ECO:0000259" key="23">
    <source>
        <dbReference type="Pfam" id="PF08385"/>
    </source>
</evidence>
<dbReference type="Gene3D" id="1.20.920.20">
    <property type="match status" value="1"/>
</dbReference>
<evidence type="ECO:0000256" key="13">
    <source>
        <dbReference type="ARBA" id="ARBA00023054"/>
    </source>
</evidence>
<evidence type="ECO:0000313" key="33">
    <source>
        <dbReference type="EMBL" id="CAK0820734.1"/>
    </source>
</evidence>
<dbReference type="Pfam" id="PF12775">
    <property type="entry name" value="AAA_7"/>
    <property type="match status" value="1"/>
</dbReference>
<dbReference type="Pfam" id="PF18199">
    <property type="entry name" value="Dynein_C"/>
    <property type="match status" value="1"/>
</dbReference>
<evidence type="ECO:0000256" key="20">
    <source>
        <dbReference type="SAM" id="Coils"/>
    </source>
</evidence>
<evidence type="ECO:0000259" key="30">
    <source>
        <dbReference type="Pfam" id="PF18199"/>
    </source>
</evidence>